<accession>A0A6J5RT75</accession>
<organism evidence="1">
    <name type="scientific">uncultured Caudovirales phage</name>
    <dbReference type="NCBI Taxonomy" id="2100421"/>
    <lineage>
        <taxon>Viruses</taxon>
        <taxon>Duplodnaviria</taxon>
        <taxon>Heunggongvirae</taxon>
        <taxon>Uroviricota</taxon>
        <taxon>Caudoviricetes</taxon>
        <taxon>Peduoviridae</taxon>
        <taxon>Maltschvirus</taxon>
        <taxon>Maltschvirus maltsch</taxon>
    </lineage>
</organism>
<name>A0A6J5RT75_9CAUD</name>
<proteinExistence type="predicted"/>
<evidence type="ECO:0000313" key="1">
    <source>
        <dbReference type="EMBL" id="CAB4200597.1"/>
    </source>
</evidence>
<dbReference type="EMBL" id="LR797300">
    <property type="protein sequence ID" value="CAB4200597.1"/>
    <property type="molecule type" value="Genomic_DNA"/>
</dbReference>
<reference evidence="1" key="1">
    <citation type="submission" date="2020-05" db="EMBL/GenBank/DDBJ databases">
        <authorList>
            <person name="Chiriac C."/>
            <person name="Salcher M."/>
            <person name="Ghai R."/>
            <person name="Kavagutti S V."/>
        </authorList>
    </citation>
    <scope>NUCLEOTIDE SEQUENCE</scope>
</reference>
<protein>
    <submittedName>
        <fullName evidence="1">Uncharacterized protein</fullName>
    </submittedName>
</protein>
<gene>
    <name evidence="1" type="ORF">UFOVP1339_54</name>
</gene>
<sequence>MPVTFTRGISASSVNAAFSAGQQLTLGTIYATSHSWVGATADLSWNGRTAIFAPTDGGLEIRNNAGTTFVGLANEGNDLFSQRRGANAQNFRVYNFFTDASNFERGVIGWSGNVFKITADYLGTGVSRGLQLIASGSTVIGIEDGYTGSASVSVRRDGTSGSTQFLVGGAGLTATGLLHTRLTPTINQASGTYTVLDVNPTETAIGAGPHYLIQGRLGAAGAASTFGVDRLGAYRSSLGAALTAGGTTTYGYFMSSANLGMIGGSGVPTVSAPKGTLYLRSDGSSTITRAYINTDGATTWTALTTVA</sequence>